<dbReference type="InterPro" id="IPR032675">
    <property type="entry name" value="LRR_dom_sf"/>
</dbReference>
<organism evidence="2 3">
    <name type="scientific">Ceratodon purpureus</name>
    <name type="common">Fire moss</name>
    <name type="synonym">Dicranum purpureum</name>
    <dbReference type="NCBI Taxonomy" id="3225"/>
    <lineage>
        <taxon>Eukaryota</taxon>
        <taxon>Viridiplantae</taxon>
        <taxon>Streptophyta</taxon>
        <taxon>Embryophyta</taxon>
        <taxon>Bryophyta</taxon>
        <taxon>Bryophytina</taxon>
        <taxon>Bryopsida</taxon>
        <taxon>Dicranidae</taxon>
        <taxon>Pseudoditrichales</taxon>
        <taxon>Ditrichaceae</taxon>
        <taxon>Ceratodon</taxon>
    </lineage>
</organism>
<evidence type="ECO:0000313" key="2">
    <source>
        <dbReference type="EMBL" id="KAG0564771.1"/>
    </source>
</evidence>
<dbReference type="Gene3D" id="3.80.10.10">
    <property type="entry name" value="Ribonuclease Inhibitor"/>
    <property type="match status" value="1"/>
</dbReference>
<reference evidence="2" key="1">
    <citation type="submission" date="2020-06" db="EMBL/GenBank/DDBJ databases">
        <title>WGS assembly of Ceratodon purpureus strain R40.</title>
        <authorList>
            <person name="Carey S.B."/>
            <person name="Jenkins J."/>
            <person name="Shu S."/>
            <person name="Lovell J.T."/>
            <person name="Sreedasyam A."/>
            <person name="Maumus F."/>
            <person name="Tiley G.P."/>
            <person name="Fernandez-Pozo N."/>
            <person name="Barry K."/>
            <person name="Chen C."/>
            <person name="Wang M."/>
            <person name="Lipzen A."/>
            <person name="Daum C."/>
            <person name="Saski C.A."/>
            <person name="Payton A.C."/>
            <person name="Mcbreen J.C."/>
            <person name="Conrad R.E."/>
            <person name="Kollar L.M."/>
            <person name="Olsson S."/>
            <person name="Huttunen S."/>
            <person name="Landis J.B."/>
            <person name="Wickett N.J."/>
            <person name="Johnson M.G."/>
            <person name="Rensing S.A."/>
            <person name="Grimwood J."/>
            <person name="Schmutz J."/>
            <person name="Mcdaniel S.F."/>
        </authorList>
    </citation>
    <scope>NUCLEOTIDE SEQUENCE</scope>
    <source>
        <strain evidence="2">R40</strain>
    </source>
</reference>
<feature type="compositionally biased region" description="Basic residues" evidence="1">
    <location>
        <begin position="1"/>
        <end position="15"/>
    </location>
</feature>
<evidence type="ECO:0000256" key="1">
    <source>
        <dbReference type="SAM" id="MobiDB-lite"/>
    </source>
</evidence>
<name>A0A8T0GYB0_CERPU</name>
<evidence type="ECO:0000313" key="3">
    <source>
        <dbReference type="Proteomes" id="UP000822688"/>
    </source>
</evidence>
<keyword evidence="3" id="KW-1185">Reference proteome</keyword>
<feature type="region of interest" description="Disordered" evidence="1">
    <location>
        <begin position="1"/>
        <end position="20"/>
    </location>
</feature>
<gene>
    <name evidence="2" type="ORF">KC19_8G138700</name>
</gene>
<dbReference type="Proteomes" id="UP000822688">
    <property type="component" value="Chromosome 8"/>
</dbReference>
<protein>
    <submittedName>
        <fullName evidence="2">Uncharacterized protein</fullName>
    </submittedName>
</protein>
<comment type="caution">
    <text evidence="2">The sequence shown here is derived from an EMBL/GenBank/DDBJ whole genome shotgun (WGS) entry which is preliminary data.</text>
</comment>
<accession>A0A8T0GYB0</accession>
<sequence length="267" mass="30388">MGPKKGKGKGGKGKKKADPGWAKTIQYGNWSRPYESLPPLGVSAAFTNIRTDFLAAVQELDCIWSPTLTVDFLEELFSVPRPNLKHFCIRGAYCIKRFVLTPYERLEALTRLDIGMMDELDFVLIQCKTLEWLSLSRSKSLTKAIVEACNLQELIIDNCLKLSSLMVWSGQLTSLVGVEDSKVLQVLFLDCPMLKNFTRPKLFVPPKPKVIHPYLLNLRKWEDSQLPIKEREIGLLAKDLVVDHDSLKDDIVYPNDPRFPRTHLQGF</sequence>
<dbReference type="EMBL" id="CM026429">
    <property type="protein sequence ID" value="KAG0564771.1"/>
    <property type="molecule type" value="Genomic_DNA"/>
</dbReference>
<dbReference type="AlphaFoldDB" id="A0A8T0GYB0"/>
<proteinExistence type="predicted"/>
<dbReference type="SUPFAM" id="SSF52047">
    <property type="entry name" value="RNI-like"/>
    <property type="match status" value="1"/>
</dbReference>